<comment type="caution">
    <text evidence="11">The sequence shown here is derived from an EMBL/GenBank/DDBJ whole genome shotgun (WGS) entry which is preliminary data.</text>
</comment>
<evidence type="ECO:0000256" key="8">
    <source>
        <dbReference type="ARBA" id="ARBA00023136"/>
    </source>
</evidence>
<keyword evidence="8 10" id="KW-0472">Membrane</keyword>
<sequence length="349" mass="36133">MNILKTVNRIPGGLMIVPLLLGATINSFFPQVLEIGGFTQAAFKDGASAIIGIFLLIMGSQLTVKSTGPVVQKGFAILLGKLVAGVAVGLVVGFLIPGGVLWSLTPLAIIAAMINSNGGLFAALTKEFGNKTDRGTFPIIALNDGPFFTLVVLGAAGLADVPFVALISVIIPILIGFILGNLDPRIREFLRPGESVLIPFFAFPLGTGIDFGDIIAAGPPGVLLGIMTVALSGGGAMLFLHLIHVVKRTPRERRNLISGAAESSTAGNAVATPAVVASIDPAYSEIAGIATTQVAGAVVTTAILTPVLTTLIYKWQMKRGIDPQLEHPGDASTQTHSDARARAESTDPQ</sequence>
<evidence type="ECO:0000256" key="7">
    <source>
        <dbReference type="ARBA" id="ARBA00022989"/>
    </source>
</evidence>
<evidence type="ECO:0000256" key="2">
    <source>
        <dbReference type="ARBA" id="ARBA00022448"/>
    </source>
</evidence>
<evidence type="ECO:0000256" key="4">
    <source>
        <dbReference type="ARBA" id="ARBA00022597"/>
    </source>
</evidence>
<feature type="transmembrane region" description="Helical" evidence="10">
    <location>
        <begin position="102"/>
        <end position="124"/>
    </location>
</feature>
<dbReference type="Pfam" id="PF03812">
    <property type="entry name" value="KdgT"/>
    <property type="match status" value="1"/>
</dbReference>
<evidence type="ECO:0000256" key="5">
    <source>
        <dbReference type="ARBA" id="ARBA00022692"/>
    </source>
</evidence>
<evidence type="ECO:0000313" key="12">
    <source>
        <dbReference type="Proteomes" id="UP000316406"/>
    </source>
</evidence>
<feature type="transmembrane region" description="Helical" evidence="10">
    <location>
        <begin position="196"/>
        <end position="216"/>
    </location>
</feature>
<dbReference type="AlphaFoldDB" id="A0A556CBY6"/>
<comment type="similarity">
    <text evidence="1">Belongs to the KdgT transporter family.</text>
</comment>
<feature type="region of interest" description="Disordered" evidence="9">
    <location>
        <begin position="324"/>
        <end position="349"/>
    </location>
</feature>
<feature type="transmembrane region" description="Helical" evidence="10">
    <location>
        <begin position="41"/>
        <end position="63"/>
    </location>
</feature>
<keyword evidence="4" id="KW-0762">Sugar transport</keyword>
<dbReference type="RefSeq" id="WP_143923009.1">
    <property type="nucleotide sequence ID" value="NZ_VLTK01000007.1"/>
</dbReference>
<evidence type="ECO:0000256" key="1">
    <source>
        <dbReference type="ARBA" id="ARBA00006430"/>
    </source>
</evidence>
<evidence type="ECO:0000313" key="11">
    <source>
        <dbReference type="EMBL" id="TSI14962.1"/>
    </source>
</evidence>
<keyword evidence="6" id="KW-0769">Symport</keyword>
<feature type="transmembrane region" description="Helical" evidence="10">
    <location>
        <begin position="222"/>
        <end position="246"/>
    </location>
</feature>
<proteinExistence type="inferred from homology"/>
<feature type="transmembrane region" description="Helical" evidence="10">
    <location>
        <begin position="136"/>
        <end position="157"/>
    </location>
</feature>
<protein>
    <submittedName>
        <fullName evidence="11">2-keto-3-deoxygluconate permease</fullName>
    </submittedName>
</protein>
<feature type="transmembrane region" description="Helical" evidence="10">
    <location>
        <begin position="75"/>
        <end position="96"/>
    </location>
</feature>
<feature type="transmembrane region" description="Helical" evidence="10">
    <location>
        <begin position="163"/>
        <end position="184"/>
    </location>
</feature>
<keyword evidence="7 10" id="KW-1133">Transmembrane helix</keyword>
<evidence type="ECO:0000256" key="3">
    <source>
        <dbReference type="ARBA" id="ARBA00022475"/>
    </source>
</evidence>
<name>A0A556CBY6_BREAU</name>
<evidence type="ECO:0000256" key="9">
    <source>
        <dbReference type="SAM" id="MobiDB-lite"/>
    </source>
</evidence>
<evidence type="ECO:0000256" key="6">
    <source>
        <dbReference type="ARBA" id="ARBA00022847"/>
    </source>
</evidence>
<organism evidence="11 12">
    <name type="scientific">Brevibacterium aurantiacum</name>
    <dbReference type="NCBI Taxonomy" id="273384"/>
    <lineage>
        <taxon>Bacteria</taxon>
        <taxon>Bacillati</taxon>
        <taxon>Actinomycetota</taxon>
        <taxon>Actinomycetes</taxon>
        <taxon>Micrococcales</taxon>
        <taxon>Brevibacteriaceae</taxon>
        <taxon>Brevibacterium</taxon>
    </lineage>
</organism>
<keyword evidence="2" id="KW-0813">Transport</keyword>
<gene>
    <name evidence="11" type="ORF">FO013_13040</name>
</gene>
<dbReference type="OrthoDB" id="3185611at2"/>
<accession>A0A556CBY6</accession>
<keyword evidence="5 10" id="KW-0812">Transmembrane</keyword>
<dbReference type="EMBL" id="VLTK01000007">
    <property type="protein sequence ID" value="TSI14962.1"/>
    <property type="molecule type" value="Genomic_DNA"/>
</dbReference>
<dbReference type="Proteomes" id="UP000316406">
    <property type="component" value="Unassembled WGS sequence"/>
</dbReference>
<dbReference type="GO" id="GO:0016020">
    <property type="term" value="C:membrane"/>
    <property type="evidence" value="ECO:0007669"/>
    <property type="project" value="InterPro"/>
</dbReference>
<feature type="transmembrane region" description="Helical" evidence="10">
    <location>
        <begin position="12"/>
        <end position="29"/>
    </location>
</feature>
<keyword evidence="12" id="KW-1185">Reference proteome</keyword>
<reference evidence="11 12" key="1">
    <citation type="submission" date="2019-07" db="EMBL/GenBank/DDBJ databases">
        <title>Draft genome sequence of Brevibacterium aurantiacum XU54 isolated from Xinjiang China.</title>
        <authorList>
            <person name="Xu X."/>
        </authorList>
    </citation>
    <scope>NUCLEOTIDE SEQUENCE [LARGE SCALE GENOMIC DNA]</scope>
    <source>
        <strain evidence="11 12">XU54</strain>
    </source>
</reference>
<keyword evidence="3" id="KW-1003">Cell membrane</keyword>
<feature type="compositionally biased region" description="Basic and acidic residues" evidence="9">
    <location>
        <begin position="337"/>
        <end position="349"/>
    </location>
</feature>
<dbReference type="InterPro" id="IPR004684">
    <property type="entry name" value="2keto-3dGluconate_permease"/>
</dbReference>
<evidence type="ECO:0000256" key="10">
    <source>
        <dbReference type="SAM" id="Phobius"/>
    </source>
</evidence>
<dbReference type="GO" id="GO:0015649">
    <property type="term" value="F:2-keto-3-deoxygluconate:proton symporter activity"/>
    <property type="evidence" value="ECO:0007669"/>
    <property type="project" value="InterPro"/>
</dbReference>